<dbReference type="AlphaFoldDB" id="A0A2P2PVJ1"/>
<accession>A0A2P2PVJ1</accession>
<organism evidence="2">
    <name type="scientific">Rhizophora mucronata</name>
    <name type="common">Asiatic mangrove</name>
    <dbReference type="NCBI Taxonomy" id="61149"/>
    <lineage>
        <taxon>Eukaryota</taxon>
        <taxon>Viridiplantae</taxon>
        <taxon>Streptophyta</taxon>
        <taxon>Embryophyta</taxon>
        <taxon>Tracheophyta</taxon>
        <taxon>Spermatophyta</taxon>
        <taxon>Magnoliopsida</taxon>
        <taxon>eudicotyledons</taxon>
        <taxon>Gunneridae</taxon>
        <taxon>Pentapetalae</taxon>
        <taxon>rosids</taxon>
        <taxon>fabids</taxon>
        <taxon>Malpighiales</taxon>
        <taxon>Rhizophoraceae</taxon>
        <taxon>Rhizophora</taxon>
    </lineage>
</organism>
<sequence length="36" mass="4161">MRPMELKEPVWPQWPQSETHGIAKADPSNHMHAPLI</sequence>
<evidence type="ECO:0000313" key="2">
    <source>
        <dbReference type="EMBL" id="MBX58762.1"/>
    </source>
</evidence>
<feature type="region of interest" description="Disordered" evidence="1">
    <location>
        <begin position="1"/>
        <end position="36"/>
    </location>
</feature>
<reference evidence="2" key="1">
    <citation type="submission" date="2018-02" db="EMBL/GenBank/DDBJ databases">
        <title>Rhizophora mucronata_Transcriptome.</title>
        <authorList>
            <person name="Meera S.P."/>
            <person name="Sreeshan A."/>
            <person name="Augustine A."/>
        </authorList>
    </citation>
    <scope>NUCLEOTIDE SEQUENCE</scope>
    <source>
        <tissue evidence="2">Leaf</tissue>
    </source>
</reference>
<evidence type="ECO:0000256" key="1">
    <source>
        <dbReference type="SAM" id="MobiDB-lite"/>
    </source>
</evidence>
<protein>
    <submittedName>
        <fullName evidence="2">Uncharacterized protein</fullName>
    </submittedName>
</protein>
<name>A0A2P2PVJ1_RHIMU</name>
<dbReference type="EMBL" id="GGEC01078278">
    <property type="protein sequence ID" value="MBX58762.1"/>
    <property type="molecule type" value="Transcribed_RNA"/>
</dbReference>
<proteinExistence type="predicted"/>